<evidence type="ECO:0000313" key="2">
    <source>
        <dbReference type="Proteomes" id="UP000278085"/>
    </source>
</evidence>
<dbReference type="EMBL" id="RXLQ01000002">
    <property type="protein sequence ID" value="RSZ60488.1"/>
    <property type="molecule type" value="Genomic_DNA"/>
</dbReference>
<dbReference type="OrthoDB" id="8774171at2"/>
<comment type="caution">
    <text evidence="1">The sequence shown here is derived from an EMBL/GenBank/DDBJ whole genome shotgun (WGS) entry which is preliminary data.</text>
</comment>
<dbReference type="RefSeq" id="WP_126072898.1">
    <property type="nucleotide sequence ID" value="NZ_CP051166.1"/>
</dbReference>
<sequence>MLHPLCSLWRHNCRVTFYESGSQARFAAPDRLHQQSMAGAPRTFTSNDDAYHYLRHWMGEPAARAELGWLLQRSGPSLSTARAGDDGWLHALAARIVGGEVLVMEELNRQAMPGRLVAAGGGAAAAASLAALPSLASQPKVPVVVPILPVLEELRIEGAEVLPELDQSLAEVELSIARFSGASLSLDPAPDKVAQIAAAMKAAADEAQATLSSS</sequence>
<organism evidence="1 2">
    <name type="scientific">Massilia atriviolacea</name>
    <dbReference type="NCBI Taxonomy" id="2495579"/>
    <lineage>
        <taxon>Bacteria</taxon>
        <taxon>Pseudomonadati</taxon>
        <taxon>Pseudomonadota</taxon>
        <taxon>Betaproteobacteria</taxon>
        <taxon>Burkholderiales</taxon>
        <taxon>Oxalobacteraceae</taxon>
        <taxon>Telluria group</taxon>
        <taxon>Massilia</taxon>
    </lineage>
</organism>
<reference evidence="1 2" key="1">
    <citation type="submission" date="2018-12" db="EMBL/GenBank/DDBJ databases">
        <authorList>
            <person name="Yang E."/>
        </authorList>
    </citation>
    <scope>NUCLEOTIDE SEQUENCE [LARGE SCALE GENOMIC DNA]</scope>
    <source>
        <strain evidence="1 2">SOD</strain>
    </source>
</reference>
<protein>
    <submittedName>
        <fullName evidence="1">Uncharacterized protein</fullName>
    </submittedName>
</protein>
<name>A0A430HSG6_9BURK</name>
<dbReference type="AlphaFoldDB" id="A0A430HSG6"/>
<proteinExistence type="predicted"/>
<accession>A0A430HSG6</accession>
<keyword evidence="2" id="KW-1185">Reference proteome</keyword>
<evidence type="ECO:0000313" key="1">
    <source>
        <dbReference type="EMBL" id="RSZ60488.1"/>
    </source>
</evidence>
<dbReference type="Proteomes" id="UP000278085">
    <property type="component" value="Unassembled WGS sequence"/>
</dbReference>
<gene>
    <name evidence="1" type="ORF">EJB06_05080</name>
</gene>